<evidence type="ECO:0000313" key="2">
    <source>
        <dbReference type="Proteomes" id="UP000249057"/>
    </source>
</evidence>
<name>A0ACD1FX20_9EURO</name>
<keyword evidence="2" id="KW-1185">Reference proteome</keyword>
<dbReference type="Proteomes" id="UP000249057">
    <property type="component" value="Unassembled WGS sequence"/>
</dbReference>
<organism evidence="1 2">
    <name type="scientific">Aspergillus brunneoviolaceus CBS 621.78</name>
    <dbReference type="NCBI Taxonomy" id="1450534"/>
    <lineage>
        <taxon>Eukaryota</taxon>
        <taxon>Fungi</taxon>
        <taxon>Dikarya</taxon>
        <taxon>Ascomycota</taxon>
        <taxon>Pezizomycotina</taxon>
        <taxon>Eurotiomycetes</taxon>
        <taxon>Eurotiomycetidae</taxon>
        <taxon>Eurotiales</taxon>
        <taxon>Aspergillaceae</taxon>
        <taxon>Aspergillus</taxon>
        <taxon>Aspergillus subgen. Circumdati</taxon>
    </lineage>
</organism>
<feature type="non-terminal residue" evidence="1">
    <location>
        <position position="91"/>
    </location>
</feature>
<evidence type="ECO:0000313" key="1">
    <source>
        <dbReference type="EMBL" id="RAH41512.1"/>
    </source>
</evidence>
<dbReference type="EMBL" id="KZ825387">
    <property type="protein sequence ID" value="RAH41512.1"/>
    <property type="molecule type" value="Genomic_DNA"/>
</dbReference>
<proteinExistence type="predicted"/>
<protein>
    <submittedName>
        <fullName evidence="1">Uncharacterized protein</fullName>
    </submittedName>
</protein>
<gene>
    <name evidence="1" type="ORF">BO95DRAFT_467802</name>
</gene>
<sequence length="91" mass="10833">MLPLVGIVLFVHIAIYLVNTVGATTIDNLLWLLYLRLPTPTSRKFREQNRLKREVVQLKRDMNNTSSQDEFAKWAKLRRRHDKTMEEYEAM</sequence>
<accession>A0ACD1FX20</accession>
<reference evidence="1" key="1">
    <citation type="submission" date="2018-02" db="EMBL/GenBank/DDBJ databases">
        <title>The genomes of Aspergillus section Nigri reveals drivers in fungal speciation.</title>
        <authorList>
            <consortium name="DOE Joint Genome Institute"/>
            <person name="Vesth T.C."/>
            <person name="Nybo J."/>
            <person name="Theobald S."/>
            <person name="Brandl J."/>
            <person name="Frisvad J.C."/>
            <person name="Nielsen K.F."/>
            <person name="Lyhne E.K."/>
            <person name="Kogle M.E."/>
            <person name="Kuo A."/>
            <person name="Riley R."/>
            <person name="Clum A."/>
            <person name="Nolan M."/>
            <person name="Lipzen A."/>
            <person name="Salamov A."/>
            <person name="Henrissat B."/>
            <person name="Wiebenga A."/>
            <person name="De vries R.P."/>
            <person name="Grigoriev I.V."/>
            <person name="Mortensen U.H."/>
            <person name="Andersen M.R."/>
            <person name="Baker S.E."/>
        </authorList>
    </citation>
    <scope>NUCLEOTIDE SEQUENCE</scope>
    <source>
        <strain evidence="1">CBS 621.78</strain>
    </source>
</reference>